<evidence type="ECO:0000313" key="10">
    <source>
        <dbReference type="Proteomes" id="UP000001038"/>
    </source>
</evidence>
<accession>A0A3B3H9M8</accession>
<comment type="function">
    <text evidence="5">May bind free porphyrinogens that may be present in the cell and thus facilitate removal of these potentially toxic compound. Binds with a high affinity to one molecule of heme or porphyrins. It binds metalloporphyrins, free porphyrins and N-methylprotoporphyrin with similar affinities.</text>
</comment>
<protein>
    <recommendedName>
        <fullName evidence="6">Heme-binding protein 1</fullName>
    </recommendedName>
</protein>
<reference evidence="9 10" key="1">
    <citation type="journal article" date="2007" name="Nature">
        <title>The medaka draft genome and insights into vertebrate genome evolution.</title>
        <authorList>
            <person name="Kasahara M."/>
            <person name="Naruse K."/>
            <person name="Sasaki S."/>
            <person name="Nakatani Y."/>
            <person name="Qu W."/>
            <person name="Ahsan B."/>
            <person name="Yamada T."/>
            <person name="Nagayasu Y."/>
            <person name="Doi K."/>
            <person name="Kasai Y."/>
            <person name="Jindo T."/>
            <person name="Kobayashi D."/>
            <person name="Shimada A."/>
            <person name="Toyoda A."/>
            <person name="Kuroki Y."/>
            <person name="Fujiyama A."/>
            <person name="Sasaki T."/>
            <person name="Shimizu A."/>
            <person name="Asakawa S."/>
            <person name="Shimizu N."/>
            <person name="Hashimoto S."/>
            <person name="Yang J."/>
            <person name="Lee Y."/>
            <person name="Matsushima K."/>
            <person name="Sugano S."/>
            <person name="Sakaizumi M."/>
            <person name="Narita T."/>
            <person name="Ohishi K."/>
            <person name="Haga S."/>
            <person name="Ohta F."/>
            <person name="Nomoto H."/>
            <person name="Nogata K."/>
            <person name="Morishita T."/>
            <person name="Endo T."/>
            <person name="Shin-I T."/>
            <person name="Takeda H."/>
            <person name="Morishita S."/>
            <person name="Kohara Y."/>
        </authorList>
    </citation>
    <scope>NUCLEOTIDE SEQUENCE [LARGE SCALE GENOMIC DNA]</scope>
    <source>
        <strain evidence="9 10">Hd-rR</strain>
    </source>
</reference>
<evidence type="ECO:0000256" key="1">
    <source>
        <dbReference type="ARBA" id="ARBA00004496"/>
    </source>
</evidence>
<dbReference type="InParanoid" id="A0A3B3H9M8"/>
<dbReference type="AlphaFoldDB" id="A0A3B3H9M8"/>
<organism evidence="9 10">
    <name type="scientific">Oryzias latipes</name>
    <name type="common">Japanese rice fish</name>
    <name type="synonym">Japanese killifish</name>
    <dbReference type="NCBI Taxonomy" id="8090"/>
    <lineage>
        <taxon>Eukaryota</taxon>
        <taxon>Metazoa</taxon>
        <taxon>Chordata</taxon>
        <taxon>Craniata</taxon>
        <taxon>Vertebrata</taxon>
        <taxon>Euteleostomi</taxon>
        <taxon>Actinopterygii</taxon>
        <taxon>Neopterygii</taxon>
        <taxon>Teleostei</taxon>
        <taxon>Neoteleostei</taxon>
        <taxon>Acanthomorphata</taxon>
        <taxon>Ovalentaria</taxon>
        <taxon>Atherinomorphae</taxon>
        <taxon>Beloniformes</taxon>
        <taxon>Adrianichthyidae</taxon>
        <taxon>Oryziinae</taxon>
        <taxon>Oryzias</taxon>
    </lineage>
</organism>
<dbReference type="PANTHER" id="PTHR11220:SF1">
    <property type="entry name" value="HEME-BINDING PROTEIN 2"/>
    <property type="match status" value="1"/>
</dbReference>
<dbReference type="InterPro" id="IPR011256">
    <property type="entry name" value="Reg_factor_effector_dom_sf"/>
</dbReference>
<evidence type="ECO:0000256" key="7">
    <source>
        <dbReference type="SAM" id="MobiDB-lite"/>
    </source>
</evidence>
<feature type="compositionally biased region" description="Low complexity" evidence="7">
    <location>
        <begin position="302"/>
        <end position="344"/>
    </location>
</feature>
<keyword evidence="8" id="KW-0472">Membrane</keyword>
<comment type="subunit">
    <text evidence="3">Monomer.</text>
</comment>
<dbReference type="PANTHER" id="PTHR11220">
    <property type="entry name" value="HEME-BINDING PROTEIN-RELATED"/>
    <property type="match status" value="1"/>
</dbReference>
<dbReference type="FunFam" id="3.20.80.10:FF:000003">
    <property type="entry name" value="Heme-binding protein 1"/>
    <property type="match status" value="1"/>
</dbReference>
<comment type="similarity">
    <text evidence="2">Belongs to the HEBP family.</text>
</comment>
<proteinExistence type="inferred from homology"/>
<evidence type="ECO:0000313" key="9">
    <source>
        <dbReference type="Ensembl" id="ENSORLP00000028220.1"/>
    </source>
</evidence>
<feature type="compositionally biased region" description="Polar residues" evidence="7">
    <location>
        <begin position="346"/>
        <end position="385"/>
    </location>
</feature>
<evidence type="ECO:0000256" key="6">
    <source>
        <dbReference type="ARBA" id="ARBA00040755"/>
    </source>
</evidence>
<feature type="compositionally biased region" description="Polar residues" evidence="7">
    <location>
        <begin position="288"/>
        <end position="301"/>
    </location>
</feature>
<dbReference type="Ensembl" id="ENSORLT00000027714.1">
    <property type="protein sequence ID" value="ENSORLP00000028220.1"/>
    <property type="gene ID" value="ENSORLG00000010244.2"/>
</dbReference>
<keyword evidence="10" id="KW-1185">Reference proteome</keyword>
<feature type="region of interest" description="Disordered" evidence="7">
    <location>
        <begin position="280"/>
        <end position="418"/>
    </location>
</feature>
<evidence type="ECO:0000256" key="2">
    <source>
        <dbReference type="ARBA" id="ARBA00009817"/>
    </source>
</evidence>
<reference evidence="9" key="3">
    <citation type="submission" date="2025-09" db="UniProtKB">
        <authorList>
            <consortium name="Ensembl"/>
        </authorList>
    </citation>
    <scope>IDENTIFICATION</scope>
    <source>
        <strain evidence="9">Hd-rR</strain>
    </source>
</reference>
<dbReference type="Bgee" id="ENSORLG00000010244">
    <property type="expression patterns" value="Expressed in brain and 6 other cell types or tissues"/>
</dbReference>
<evidence type="ECO:0000256" key="4">
    <source>
        <dbReference type="ARBA" id="ARBA00022490"/>
    </source>
</evidence>
<sequence>MIKLLCCCESVMCKSVICVFSSRAFTYLLVIWVLAISAQGSVGPSTSTSFCTESKECLEYELICKTDEYEVSVNRHTHMHTHNVAFYMCAFVSRFDTTAPPAGFQLTPRPISWEWVQPWLSGDSSSTSPGQMKEVRDWSEHLSAASCLHHIWTFWTGVQMEMTAPVLVKIPEDSKMWGPAIYTLNFLLPAAYQENPPAPTNDKLYFTEMPHMDVYVRTYGGWMLSIDSRSHTYLLTAELERVRATYNHSYHYGVGYDSPLKLLNRHNEVWYVAEGQPVCADPQEPSPAHTTRPTPTHLPSASPSDLLLRMLSDSPSMSSSNVSSNATFNTSSLLPSDTSPLLPSEAPSSRPSDQTLDSSQPTPSAQMPLNPATNSSDPVSESPLSELQPDAELWNSTAHNPMDSEDEQNTVSEPVDAV</sequence>
<evidence type="ECO:0000256" key="5">
    <source>
        <dbReference type="ARBA" id="ARBA00037673"/>
    </source>
</evidence>
<keyword evidence="8" id="KW-0812">Transmembrane</keyword>
<dbReference type="Gene3D" id="3.20.80.10">
    <property type="entry name" value="Regulatory factor, effector binding domain"/>
    <property type="match status" value="1"/>
</dbReference>
<reference evidence="9" key="2">
    <citation type="submission" date="2025-08" db="UniProtKB">
        <authorList>
            <consortium name="Ensembl"/>
        </authorList>
    </citation>
    <scope>IDENTIFICATION</scope>
    <source>
        <strain evidence="9">Hd-rR</strain>
    </source>
</reference>
<name>A0A3B3H9M8_ORYLA</name>
<keyword evidence="4" id="KW-0963">Cytoplasm</keyword>
<dbReference type="GO" id="GO:0020037">
    <property type="term" value="F:heme binding"/>
    <property type="evidence" value="ECO:0000318"/>
    <property type="project" value="GO_Central"/>
</dbReference>
<dbReference type="GeneTree" id="ENSGT00940000163377"/>
<dbReference type="GO" id="GO:0005737">
    <property type="term" value="C:cytoplasm"/>
    <property type="evidence" value="ECO:0007669"/>
    <property type="project" value="UniProtKB-SubCell"/>
</dbReference>
<dbReference type="Proteomes" id="UP000001038">
    <property type="component" value="Chromosome 1"/>
</dbReference>
<comment type="subcellular location">
    <subcellularLocation>
        <location evidence="1">Cytoplasm</location>
    </subcellularLocation>
</comment>
<feature type="transmembrane region" description="Helical" evidence="8">
    <location>
        <begin position="24"/>
        <end position="42"/>
    </location>
</feature>
<dbReference type="Pfam" id="PF04832">
    <property type="entry name" value="SOUL"/>
    <property type="match status" value="1"/>
</dbReference>
<dbReference type="SUPFAM" id="SSF55136">
    <property type="entry name" value="Probable bacterial effector-binding domain"/>
    <property type="match status" value="1"/>
</dbReference>
<keyword evidence="8" id="KW-1133">Transmembrane helix</keyword>
<gene>
    <name evidence="9" type="primary">soul5l</name>
</gene>
<dbReference type="InterPro" id="IPR006917">
    <property type="entry name" value="SOUL_heme-bd"/>
</dbReference>
<evidence type="ECO:0000256" key="8">
    <source>
        <dbReference type="SAM" id="Phobius"/>
    </source>
</evidence>
<evidence type="ECO:0000256" key="3">
    <source>
        <dbReference type="ARBA" id="ARBA00011245"/>
    </source>
</evidence>